<evidence type="ECO:0000313" key="3">
    <source>
        <dbReference type="Proteomes" id="UP001165092"/>
    </source>
</evidence>
<dbReference type="Proteomes" id="UP001165092">
    <property type="component" value="Unassembled WGS sequence"/>
</dbReference>
<gene>
    <name evidence="2" type="ORF">Nans01_15060</name>
</gene>
<dbReference type="EMBL" id="BSQG01000002">
    <property type="protein sequence ID" value="GLU47155.1"/>
    <property type="molecule type" value="Genomic_DNA"/>
</dbReference>
<feature type="transmembrane region" description="Helical" evidence="1">
    <location>
        <begin position="46"/>
        <end position="67"/>
    </location>
</feature>
<dbReference type="AlphaFoldDB" id="A0A9W6P4G1"/>
<comment type="caution">
    <text evidence="2">The sequence shown here is derived from an EMBL/GenBank/DDBJ whole genome shotgun (WGS) entry which is preliminary data.</text>
</comment>
<sequence>MKPLVAVTIAFVVTVAIGLVGLSPYALRLFGESGDWQQLSLIGQTYGAVSALIAVLALVGVALTLVYQARETQRAMEETRRQAVSDLLRMAMDDPDLDECWGPLPEPDDPKTRKQRLYTNMIVSQWETAYGLGTLPERRLRAVSAEMFQGRVGRAYWADAREARLTTAGNRAQHRFSRILDEEYRRQRPVVLTAGTKQQTPLRPRHSLGTATVLALAFAGGAVTVGVALGGLRASQQRTRAATARR</sequence>
<evidence type="ECO:0000313" key="2">
    <source>
        <dbReference type="EMBL" id="GLU47155.1"/>
    </source>
</evidence>
<reference evidence="2" key="1">
    <citation type="submission" date="2023-02" db="EMBL/GenBank/DDBJ databases">
        <title>Nocardiopsis ansamitocini NBRC 112285.</title>
        <authorList>
            <person name="Ichikawa N."/>
            <person name="Sato H."/>
            <person name="Tonouchi N."/>
        </authorList>
    </citation>
    <scope>NUCLEOTIDE SEQUENCE</scope>
    <source>
        <strain evidence="2">NBRC 112285</strain>
    </source>
</reference>
<protein>
    <submittedName>
        <fullName evidence="2">Uncharacterized protein</fullName>
    </submittedName>
</protein>
<keyword evidence="1" id="KW-1133">Transmembrane helix</keyword>
<dbReference type="Pfam" id="PF19560">
    <property type="entry name" value="DUF6082"/>
    <property type="match status" value="1"/>
</dbReference>
<name>A0A9W6P4G1_9ACTN</name>
<evidence type="ECO:0000256" key="1">
    <source>
        <dbReference type="SAM" id="Phobius"/>
    </source>
</evidence>
<keyword evidence="3" id="KW-1185">Reference proteome</keyword>
<proteinExistence type="predicted"/>
<dbReference type="InterPro" id="IPR045728">
    <property type="entry name" value="DUF6082"/>
</dbReference>
<keyword evidence="1" id="KW-0472">Membrane</keyword>
<keyword evidence="1" id="KW-0812">Transmembrane</keyword>
<feature type="transmembrane region" description="Helical" evidence="1">
    <location>
        <begin position="208"/>
        <end position="232"/>
    </location>
</feature>
<accession>A0A9W6P4G1</accession>
<organism evidence="2 3">
    <name type="scientific">Nocardiopsis ansamitocini</name>
    <dbReference type="NCBI Taxonomy" id="1670832"/>
    <lineage>
        <taxon>Bacteria</taxon>
        <taxon>Bacillati</taxon>
        <taxon>Actinomycetota</taxon>
        <taxon>Actinomycetes</taxon>
        <taxon>Streptosporangiales</taxon>
        <taxon>Nocardiopsidaceae</taxon>
        <taxon>Nocardiopsis</taxon>
    </lineage>
</organism>